<feature type="transmembrane region" description="Helical" evidence="1">
    <location>
        <begin position="146"/>
        <end position="168"/>
    </location>
</feature>
<feature type="transmembrane region" description="Helical" evidence="1">
    <location>
        <begin position="247"/>
        <end position="269"/>
    </location>
</feature>
<organism evidence="2 3">
    <name type="scientific">Phototrophicus methaneseepsis</name>
    <dbReference type="NCBI Taxonomy" id="2710758"/>
    <lineage>
        <taxon>Bacteria</taxon>
        <taxon>Bacillati</taxon>
        <taxon>Chloroflexota</taxon>
        <taxon>Candidatus Thermofontia</taxon>
        <taxon>Phototrophicales</taxon>
        <taxon>Phototrophicaceae</taxon>
        <taxon>Phototrophicus</taxon>
    </lineage>
</organism>
<name>A0A7S8IDB2_9CHLR</name>
<sequence length="276" mass="29348">MALIATGTGLFWHNTGTSYEVTSLRGQPTQLYGKGLYRYDTLMIGAGFKGQDLVTLFLGIPLLIFSVSLSSGGSLIGHLLLMGTLGFFLYIYASLALGAAYNPLFLIYVVLLSACLITFALTFSAIDQATLAQHISTNAPHQELVIFMIISGLVTMVVWGAPLISALIKNTPPKILETYTTPVTSALDLAIITPATIISGVLIGQGATLGYMIAFPLLILIMMLVPLITLSTFFQKAAGVHLTRGEMIGPIAGFLILGLVAITLTYSLIQSISTVI</sequence>
<reference evidence="2 3" key="1">
    <citation type="submission" date="2020-02" db="EMBL/GenBank/DDBJ databases">
        <authorList>
            <person name="Zheng R.K."/>
            <person name="Sun C.M."/>
        </authorList>
    </citation>
    <scope>NUCLEOTIDE SEQUENCE [LARGE SCALE GENOMIC DNA]</scope>
    <source>
        <strain evidence="3">rifampicinis</strain>
    </source>
</reference>
<dbReference type="EMBL" id="CP062983">
    <property type="protein sequence ID" value="QPC80608.1"/>
    <property type="molecule type" value="Genomic_DNA"/>
</dbReference>
<dbReference type="Proteomes" id="UP000594468">
    <property type="component" value="Chromosome"/>
</dbReference>
<keyword evidence="1" id="KW-1133">Transmembrane helix</keyword>
<feature type="transmembrane region" description="Helical" evidence="1">
    <location>
        <begin position="189"/>
        <end position="207"/>
    </location>
</feature>
<evidence type="ECO:0000256" key="1">
    <source>
        <dbReference type="SAM" id="Phobius"/>
    </source>
</evidence>
<keyword evidence="1" id="KW-0812">Transmembrane</keyword>
<proteinExistence type="predicted"/>
<dbReference type="RefSeq" id="WP_195168683.1">
    <property type="nucleotide sequence ID" value="NZ_CP062983.1"/>
</dbReference>
<feature type="transmembrane region" description="Helical" evidence="1">
    <location>
        <begin position="213"/>
        <end position="235"/>
    </location>
</feature>
<accession>A0A7S8IDB2</accession>
<feature type="transmembrane region" description="Helical" evidence="1">
    <location>
        <begin position="105"/>
        <end position="126"/>
    </location>
</feature>
<protein>
    <submittedName>
        <fullName evidence="2">Uncharacterized protein</fullName>
    </submittedName>
</protein>
<gene>
    <name evidence="2" type="ORF">G4Y79_12885</name>
</gene>
<evidence type="ECO:0000313" key="2">
    <source>
        <dbReference type="EMBL" id="QPC80608.1"/>
    </source>
</evidence>
<evidence type="ECO:0000313" key="3">
    <source>
        <dbReference type="Proteomes" id="UP000594468"/>
    </source>
</evidence>
<keyword evidence="1" id="KW-0472">Membrane</keyword>
<feature type="transmembrane region" description="Helical" evidence="1">
    <location>
        <begin position="53"/>
        <end position="69"/>
    </location>
</feature>
<dbReference type="AlphaFoldDB" id="A0A7S8IDB2"/>
<dbReference type="KEGG" id="pmet:G4Y79_12885"/>
<feature type="transmembrane region" description="Helical" evidence="1">
    <location>
        <begin position="75"/>
        <end position="93"/>
    </location>
</feature>
<keyword evidence="3" id="KW-1185">Reference proteome</keyword>